<dbReference type="Gramene" id="TraesJUL6B03G03471750.1">
    <property type="protein sequence ID" value="TraesJUL6B03G03471750.1"/>
    <property type="gene ID" value="TraesJUL6B03G03471750"/>
</dbReference>
<dbReference type="Gramene" id="TraesSTA6B03G03436140.1">
    <property type="protein sequence ID" value="TraesSTA6B03G03436140.1"/>
    <property type="gene ID" value="TraesSTA6B03G03436140"/>
</dbReference>
<dbReference type="Gramene" id="TraesLDM6B03G03448920.1">
    <property type="protein sequence ID" value="TraesLDM6B03G03448920.1"/>
    <property type="gene ID" value="TraesLDM6B03G03448920"/>
</dbReference>
<dbReference type="SMR" id="A0A3B6PEQ1"/>
<dbReference type="GO" id="GO:0005576">
    <property type="term" value="C:extracellular region"/>
    <property type="evidence" value="ECO:0007669"/>
    <property type="project" value="UniProtKB-SubCell"/>
</dbReference>
<accession>A0A3B6PEQ1</accession>
<organism evidence="9">
    <name type="scientific">Triticum aestivum</name>
    <name type="common">Wheat</name>
    <dbReference type="NCBI Taxonomy" id="4565"/>
    <lineage>
        <taxon>Eukaryota</taxon>
        <taxon>Viridiplantae</taxon>
        <taxon>Streptophyta</taxon>
        <taxon>Embryophyta</taxon>
        <taxon>Tracheophyta</taxon>
        <taxon>Spermatophyta</taxon>
        <taxon>Magnoliopsida</taxon>
        <taxon>Liliopsida</taxon>
        <taxon>Poales</taxon>
        <taxon>Poaceae</taxon>
        <taxon>BOP clade</taxon>
        <taxon>Pooideae</taxon>
        <taxon>Triticodae</taxon>
        <taxon>Triticeae</taxon>
        <taxon>Triticinae</taxon>
        <taxon>Triticum</taxon>
    </lineage>
</organism>
<dbReference type="Gramene" id="TraesWEE_scaffold_042237_01G000100.1">
    <property type="protein sequence ID" value="TraesWEE_scaffold_042237_01G000100.1"/>
    <property type="gene ID" value="TraesWEE_scaffold_042237_01G000100"/>
</dbReference>
<evidence type="ECO:0000256" key="2">
    <source>
        <dbReference type="ARBA" id="ARBA00006722"/>
    </source>
</evidence>
<evidence type="ECO:0000313" key="9">
    <source>
        <dbReference type="EnsemblPlants" id="TraesCS6B02G077300.1"/>
    </source>
</evidence>
<dbReference type="Gramene" id="TraesCLE_scaffold_131442_01G000100.1">
    <property type="protein sequence ID" value="TraesCLE_scaffold_131442_01G000100.1"/>
    <property type="gene ID" value="TraesCLE_scaffold_131442_01G000100"/>
</dbReference>
<keyword evidence="7" id="KW-0611">Plant defense</keyword>
<dbReference type="Gramene" id="TraesLAC6B03G03399900.1">
    <property type="protein sequence ID" value="TraesLAC6B03G03399900.1"/>
    <property type="gene ID" value="TraesLAC6B03G03399900"/>
</dbReference>
<evidence type="ECO:0000256" key="5">
    <source>
        <dbReference type="ARBA" id="ARBA00022577"/>
    </source>
</evidence>
<dbReference type="Gramene" id="TraesARI6B03G03402820.1">
    <property type="protein sequence ID" value="TraesARI6B03G03402820.1"/>
    <property type="gene ID" value="TraesARI6B03G03402820"/>
</dbReference>
<dbReference type="Gramene" id="TraesRN6B0100173200.1">
    <property type="protein sequence ID" value="TraesRN6B0100173200.1"/>
    <property type="gene ID" value="TraesRN6B0100173200"/>
</dbReference>
<dbReference type="GO" id="GO:0050832">
    <property type="term" value="P:defense response to fungus"/>
    <property type="evidence" value="ECO:0007669"/>
    <property type="project" value="UniProtKB-KW"/>
</dbReference>
<dbReference type="Gramene" id="TraesPARA_EIv1.0_2012950.1">
    <property type="protein sequence ID" value="TraesPARA_EIv1.0_2012950.1.CDS"/>
    <property type="gene ID" value="TraesPARA_EIv1.0_2012950"/>
</dbReference>
<keyword evidence="6 8" id="KW-0732">Signal</keyword>
<dbReference type="Gramene" id="TraesJAG6B03G03435760.1">
    <property type="protein sequence ID" value="TraesJAG6B03G03435760.1"/>
    <property type="gene ID" value="TraesJAG6B03G03435760"/>
</dbReference>
<evidence type="ECO:0000256" key="4">
    <source>
        <dbReference type="ARBA" id="ARBA00022529"/>
    </source>
</evidence>
<name>A0A3B6PEQ1_WHEAT</name>
<keyword evidence="5" id="KW-0295">Fungicide</keyword>
<dbReference type="Proteomes" id="UP000019116">
    <property type="component" value="Chromosome 6B"/>
</dbReference>
<reference evidence="9" key="1">
    <citation type="submission" date="2018-08" db="EMBL/GenBank/DDBJ databases">
        <authorList>
            <person name="Rossello M."/>
        </authorList>
    </citation>
    <scope>NUCLEOTIDE SEQUENCE [LARGE SCALE GENOMIC DNA]</scope>
    <source>
        <strain evidence="9">cv. Chinese Spring</strain>
    </source>
</reference>
<dbReference type="PANTHER" id="PTHR34783:SF1">
    <property type="entry name" value="DEFENSIN-LIKE PROTEIN 144-RELATED"/>
    <property type="match status" value="1"/>
</dbReference>
<dbReference type="EnsemblPlants" id="TraesCS6B02G077300.1">
    <property type="protein sequence ID" value="TraesCS6B02G077300.1"/>
    <property type="gene ID" value="TraesCS6B02G077300"/>
</dbReference>
<dbReference type="Gramene" id="TraesNOR6B03G03478130.1">
    <property type="protein sequence ID" value="TraesNOR6B03G03478130.1"/>
    <property type="gene ID" value="TraesNOR6B03G03478130"/>
</dbReference>
<dbReference type="Gramene" id="TraesCS6B03G0182600.1">
    <property type="protein sequence ID" value="TraesCS6B03G0182600.1.CDS"/>
    <property type="gene ID" value="TraesCS6B03G0182600"/>
</dbReference>
<evidence type="ECO:0000256" key="7">
    <source>
        <dbReference type="ARBA" id="ARBA00022821"/>
    </source>
</evidence>
<comment type="similarity">
    <text evidence="2">Belongs to the DEFL family.</text>
</comment>
<reference evidence="9" key="2">
    <citation type="submission" date="2018-10" db="UniProtKB">
        <authorList>
            <consortium name="EnsemblPlants"/>
        </authorList>
    </citation>
    <scope>IDENTIFICATION</scope>
</reference>
<dbReference type="OrthoDB" id="684730at2759"/>
<dbReference type="AlphaFoldDB" id="A0A3B6PEQ1"/>
<evidence type="ECO:0000256" key="3">
    <source>
        <dbReference type="ARBA" id="ARBA00022525"/>
    </source>
</evidence>
<dbReference type="PANTHER" id="PTHR34783">
    <property type="entry name" value="DEFENSIN-LIKE PROTEIN 144-RELATED"/>
    <property type="match status" value="1"/>
</dbReference>
<evidence type="ECO:0000256" key="1">
    <source>
        <dbReference type="ARBA" id="ARBA00004613"/>
    </source>
</evidence>
<keyword evidence="4" id="KW-0929">Antimicrobial</keyword>
<feature type="chain" id="PRO_5043178934" description="Knottin scorpion toxin-like domain-containing protein" evidence="8">
    <location>
        <begin position="21"/>
        <end position="82"/>
    </location>
</feature>
<dbReference type="InterPro" id="IPR010851">
    <property type="entry name" value="DEFL"/>
</dbReference>
<evidence type="ECO:0000313" key="10">
    <source>
        <dbReference type="Proteomes" id="UP000019116"/>
    </source>
</evidence>
<dbReference type="Gramene" id="TraesSYM6B03G03387090.1">
    <property type="protein sequence ID" value="TraesSYM6B03G03387090.1"/>
    <property type="gene ID" value="TraesSYM6B03G03387090"/>
</dbReference>
<feature type="signal peptide" evidence="8">
    <location>
        <begin position="1"/>
        <end position="20"/>
    </location>
</feature>
<dbReference type="Gramene" id="TraesROB_scaffold_095976_01G000100.1">
    <property type="protein sequence ID" value="TraesROB_scaffold_095976_01G000100.1"/>
    <property type="gene ID" value="TraesROB_scaffold_095976_01G000100"/>
</dbReference>
<keyword evidence="3" id="KW-0964">Secreted</keyword>
<proteinExistence type="inferred from homology"/>
<dbReference type="Gramene" id="TraesCAD_scaffold_131187_01G000100.1">
    <property type="protein sequence ID" value="TraesCAD_scaffold_131187_01G000100.1"/>
    <property type="gene ID" value="TraesCAD_scaffold_131187_01G000100"/>
</dbReference>
<comment type="subcellular location">
    <subcellularLocation>
        <location evidence="1">Secreted</location>
    </subcellularLocation>
</comment>
<protein>
    <recommendedName>
        <fullName evidence="11">Knottin scorpion toxin-like domain-containing protein</fullName>
    </recommendedName>
</protein>
<dbReference type="Gramene" id="TraesCS6B02G077300.1">
    <property type="protein sequence ID" value="TraesCS6B02G077300.1"/>
    <property type="gene ID" value="TraesCS6B02G077300"/>
</dbReference>
<sequence>MRTSQMLLLVVAFLVLASDAVTKASAAIEGNPCVSSIIPSPKPCDNKSCNKACIDYVMWSGGHGECVVEGCKCQYCIKMDAI</sequence>
<evidence type="ECO:0008006" key="11">
    <source>
        <dbReference type="Google" id="ProtNLM"/>
    </source>
</evidence>
<dbReference type="Gramene" id="TraesMAC6B03G03443770.1">
    <property type="protein sequence ID" value="TraesMAC6B03G03443770.1"/>
    <property type="gene ID" value="TraesMAC6B03G03443770"/>
</dbReference>
<keyword evidence="10" id="KW-1185">Reference proteome</keyword>
<evidence type="ECO:0000256" key="8">
    <source>
        <dbReference type="SAM" id="SignalP"/>
    </source>
</evidence>
<evidence type="ECO:0000256" key="6">
    <source>
        <dbReference type="ARBA" id="ARBA00022729"/>
    </source>
</evidence>
<dbReference type="OMA" id="VEGCKCE"/>
<dbReference type="GO" id="GO:0031640">
    <property type="term" value="P:killing of cells of another organism"/>
    <property type="evidence" value="ECO:0007669"/>
    <property type="project" value="UniProtKB-KW"/>
</dbReference>